<dbReference type="Pfam" id="PF13411">
    <property type="entry name" value="MerR_1"/>
    <property type="match status" value="1"/>
</dbReference>
<dbReference type="PRINTS" id="PR00040">
    <property type="entry name" value="HTHMERR"/>
</dbReference>
<comment type="caution">
    <text evidence="3">The sequence shown here is derived from an EMBL/GenBank/DDBJ whole genome shotgun (WGS) entry which is preliminary data.</text>
</comment>
<dbReference type="GO" id="GO:0003677">
    <property type="term" value="F:DNA binding"/>
    <property type="evidence" value="ECO:0007669"/>
    <property type="project" value="UniProtKB-KW"/>
</dbReference>
<dbReference type="SMART" id="SM00422">
    <property type="entry name" value="HTH_MERR"/>
    <property type="match status" value="1"/>
</dbReference>
<sequence length="211" mass="22962">MRIGELSKRTGVPVPTIKFYLREGLLPHGRLTSHNQAQYGEEHLHRIKLVRAMTEVGKLSVAAAREVLEAVDEPGNGVHQVLGVAQSAITPQVAPEDSEVWQRAEARVAELVRRRGWQVRPGIPAEQALVQLVVTFDELGQQDLLTLLDDYAQAAEQLAKSELAAIGRRDGVDAMVEGAVLGTVLGDALIGAMRRLAQSDASHRLFEGTPE</sequence>
<reference evidence="3 4" key="1">
    <citation type="submission" date="2018-03" db="EMBL/GenBank/DDBJ databases">
        <title>Bioinformatic expansion and discovery of thiopeptide antibiotics.</title>
        <authorList>
            <person name="Schwalen C.J."/>
            <person name="Hudson G.A."/>
            <person name="Mitchell D.A."/>
        </authorList>
    </citation>
    <scope>NUCLEOTIDE SEQUENCE [LARGE SCALE GENOMIC DNA]</scope>
    <source>
        <strain evidence="3 4">ATCC 21389</strain>
    </source>
</reference>
<dbReference type="PROSITE" id="PS50937">
    <property type="entry name" value="HTH_MERR_2"/>
    <property type="match status" value="1"/>
</dbReference>
<name>A0A2V4NQ02_9ACTN</name>
<keyword evidence="4" id="KW-1185">Reference proteome</keyword>
<organism evidence="3 4">
    <name type="scientific">Streptomyces tateyamensis</name>
    <dbReference type="NCBI Taxonomy" id="565073"/>
    <lineage>
        <taxon>Bacteria</taxon>
        <taxon>Bacillati</taxon>
        <taxon>Actinomycetota</taxon>
        <taxon>Actinomycetes</taxon>
        <taxon>Kitasatosporales</taxon>
        <taxon>Streptomycetaceae</taxon>
        <taxon>Streptomyces</taxon>
    </lineage>
</organism>
<dbReference type="AlphaFoldDB" id="A0A2V4NQ02"/>
<evidence type="ECO:0000256" key="1">
    <source>
        <dbReference type="ARBA" id="ARBA00023125"/>
    </source>
</evidence>
<protein>
    <submittedName>
        <fullName evidence="3">MerR family transcriptional regulator</fullName>
    </submittedName>
</protein>
<evidence type="ECO:0000313" key="4">
    <source>
        <dbReference type="Proteomes" id="UP000248039"/>
    </source>
</evidence>
<evidence type="ECO:0000313" key="3">
    <source>
        <dbReference type="EMBL" id="PYC78005.1"/>
    </source>
</evidence>
<gene>
    <name evidence="3" type="ORF">C7C46_16825</name>
</gene>
<dbReference type="Proteomes" id="UP000248039">
    <property type="component" value="Unassembled WGS sequence"/>
</dbReference>
<dbReference type="Gene3D" id="1.10.1660.10">
    <property type="match status" value="1"/>
</dbReference>
<proteinExistence type="predicted"/>
<evidence type="ECO:0000259" key="2">
    <source>
        <dbReference type="PROSITE" id="PS50937"/>
    </source>
</evidence>
<dbReference type="OrthoDB" id="5242095at2"/>
<dbReference type="InterPro" id="IPR047057">
    <property type="entry name" value="MerR_fam"/>
</dbReference>
<dbReference type="InterPro" id="IPR009061">
    <property type="entry name" value="DNA-bd_dom_put_sf"/>
</dbReference>
<dbReference type="GO" id="GO:0003700">
    <property type="term" value="F:DNA-binding transcription factor activity"/>
    <property type="evidence" value="ECO:0007669"/>
    <property type="project" value="InterPro"/>
</dbReference>
<dbReference type="SUPFAM" id="SSF46955">
    <property type="entry name" value="Putative DNA-binding domain"/>
    <property type="match status" value="1"/>
</dbReference>
<accession>A0A2V4NQ02</accession>
<dbReference type="EMBL" id="PYBW01000053">
    <property type="protein sequence ID" value="PYC78005.1"/>
    <property type="molecule type" value="Genomic_DNA"/>
</dbReference>
<dbReference type="PANTHER" id="PTHR30204:SF98">
    <property type="entry name" value="HTH-TYPE TRANSCRIPTIONAL REGULATOR ADHR"/>
    <property type="match status" value="1"/>
</dbReference>
<keyword evidence="1" id="KW-0238">DNA-binding</keyword>
<dbReference type="PANTHER" id="PTHR30204">
    <property type="entry name" value="REDOX-CYCLING DRUG-SENSING TRANSCRIPTIONAL ACTIVATOR SOXR"/>
    <property type="match status" value="1"/>
</dbReference>
<feature type="domain" description="HTH merR-type" evidence="2">
    <location>
        <begin position="1"/>
        <end position="70"/>
    </location>
</feature>
<dbReference type="RefSeq" id="WP_110670475.1">
    <property type="nucleotide sequence ID" value="NZ_PYBW01000053.1"/>
</dbReference>
<dbReference type="InterPro" id="IPR000551">
    <property type="entry name" value="MerR-type_HTH_dom"/>
</dbReference>